<evidence type="ECO:0000256" key="2">
    <source>
        <dbReference type="ARBA" id="ARBA00022840"/>
    </source>
</evidence>
<dbReference type="Proteomes" id="UP000034325">
    <property type="component" value="Unassembled WGS sequence"/>
</dbReference>
<dbReference type="GO" id="GO:0034605">
    <property type="term" value="P:cellular response to heat"/>
    <property type="evidence" value="ECO:0007669"/>
    <property type="project" value="TreeGrafter"/>
</dbReference>
<dbReference type="GO" id="GO:0016887">
    <property type="term" value="F:ATP hydrolysis activity"/>
    <property type="evidence" value="ECO:0007669"/>
    <property type="project" value="InterPro"/>
</dbReference>
<dbReference type="AlphaFoldDB" id="A0A0G0MAQ3"/>
<dbReference type="SMART" id="SM01086">
    <property type="entry name" value="ClpB_D2-small"/>
    <property type="match status" value="1"/>
</dbReference>
<dbReference type="Pfam" id="PF07724">
    <property type="entry name" value="AAA_2"/>
    <property type="match status" value="1"/>
</dbReference>
<keyword evidence="4" id="KW-0472">Membrane</keyword>
<dbReference type="Pfam" id="PF10431">
    <property type="entry name" value="ClpB_D2-small"/>
    <property type="match status" value="1"/>
</dbReference>
<feature type="transmembrane region" description="Helical" evidence="4">
    <location>
        <begin position="105"/>
        <end position="131"/>
    </location>
</feature>
<dbReference type="PANTHER" id="PTHR11638">
    <property type="entry name" value="ATP-DEPENDENT CLP PROTEASE"/>
    <property type="match status" value="1"/>
</dbReference>
<dbReference type="InterPro" id="IPR001270">
    <property type="entry name" value="ClpA/B"/>
</dbReference>
<dbReference type="CDD" id="cd19499">
    <property type="entry name" value="RecA-like_ClpB_Hsp104-like"/>
    <property type="match status" value="1"/>
</dbReference>
<name>A0A0G0MAQ3_9BACT</name>
<evidence type="ECO:0000259" key="6">
    <source>
        <dbReference type="SMART" id="SM01086"/>
    </source>
</evidence>
<dbReference type="GO" id="GO:0006508">
    <property type="term" value="P:proteolysis"/>
    <property type="evidence" value="ECO:0007669"/>
    <property type="project" value="UniProtKB-KW"/>
</dbReference>
<sequence length="844" mass="95414">MPSSYWWDPALLVRGGRHKCYHGIIMEFLAWHYTKGINYYVKSWLSTVNWFTHYFSLPLLLKTLFSPWKRMIVVDTTPGFNFQKKFEAFTFNLVSRGVGAMVRFILFWIGLILIIFGFIGGAIGLVFWVIMPFFGLSVYSRYKKQVKNYISELLFKIKSEKLDPLNAILGSTAGTFMLSHTNVNLEEFLQNANMEKATFGKESFESFEEIITYLVKNNVWRSDFFNKKEITPEDLILAASWWDRREQEETSFDEPYFGRPGIALELTFGYTPVLNQYSVDLSLPQSFSHRLIGRGQIVSRMERILAAGSSVLLMGQPGVGKKTVVLEFARRVASGELGREMAFKRVLEFDYNALLSKATDVNKKKTELAEILAEASSAGNIILMVRDIQRLINPDVEGYDFTDVIEGYLEKRALKIIAVSTNTEYERFIAGNLRIRKFLEKVEVTPPSKDEAMQILIDAAKRWELLTGLIITMPSLRHILEESDRYITEVPFPEKALELLDAVISFKEQQGGGVVIIDDADAVLAEKTGISFARLTGEEKKRLEKIEDIIHERLIDQDVAINLIGKTLRAKTVGVIKEDRPLGSFLFLGPTGVGKTETAKVLANVYYGTSENILRFDMAEYSGKEGLERLIGSVSKNMPGALTTAIKNKPASLLLLDEIEKATKEIYNLFLSLLDEGVITDAFGKKIICRHLFVIGTSNAGAEYVRQLVNKTVAGEDLQKSVVNYVLEKEIFSPEFLNRFDGVVVYEPLKPDDLVKIAHLMLAELAENLKKKNIMLTVTDDTAQKLAKDGYDPAFGARPMKRILNIVLGDLIGRAILKEEVREGDKIKLLPGEGKEEYRIEKTT</sequence>
<dbReference type="EMBL" id="LBWA01000012">
    <property type="protein sequence ID" value="KKQ97430.1"/>
    <property type="molecule type" value="Genomic_DNA"/>
</dbReference>
<dbReference type="InterPro" id="IPR041546">
    <property type="entry name" value="ClpA/ClpB_AAA_lid"/>
</dbReference>
<protein>
    <submittedName>
        <fullName evidence="7">Clp protease ATP binding subunit</fullName>
    </submittedName>
</protein>
<keyword evidence="4" id="KW-1133">Transmembrane helix</keyword>
<keyword evidence="2" id="KW-0067">ATP-binding</keyword>
<dbReference type="InterPro" id="IPR050130">
    <property type="entry name" value="ClpA_ClpB"/>
</dbReference>
<dbReference type="PATRIC" id="fig|1618549.4.peg.1007"/>
<keyword evidence="7" id="KW-0378">Hydrolase</keyword>
<dbReference type="InterPro" id="IPR019489">
    <property type="entry name" value="Clp_ATPase_C"/>
</dbReference>
<keyword evidence="7" id="KW-0645">Protease</keyword>
<dbReference type="InterPro" id="IPR027417">
    <property type="entry name" value="P-loop_NTPase"/>
</dbReference>
<feature type="domain" description="AAA+ ATPase" evidence="5">
    <location>
        <begin position="307"/>
        <end position="448"/>
    </location>
</feature>
<keyword evidence="4" id="KW-0812">Transmembrane</keyword>
<dbReference type="Pfam" id="PF17871">
    <property type="entry name" value="AAA_lid_9"/>
    <property type="match status" value="1"/>
</dbReference>
<evidence type="ECO:0000259" key="5">
    <source>
        <dbReference type="SMART" id="SM00382"/>
    </source>
</evidence>
<evidence type="ECO:0000313" key="8">
    <source>
        <dbReference type="Proteomes" id="UP000034325"/>
    </source>
</evidence>
<dbReference type="Gene3D" id="1.10.8.60">
    <property type="match status" value="2"/>
</dbReference>
<dbReference type="GO" id="GO:0005524">
    <property type="term" value="F:ATP binding"/>
    <property type="evidence" value="ECO:0007669"/>
    <property type="project" value="UniProtKB-KW"/>
</dbReference>
<dbReference type="InterPro" id="IPR003593">
    <property type="entry name" value="AAA+_ATPase"/>
</dbReference>
<dbReference type="SMART" id="SM00382">
    <property type="entry name" value="AAA"/>
    <property type="match status" value="2"/>
</dbReference>
<evidence type="ECO:0000313" key="7">
    <source>
        <dbReference type="EMBL" id="KKQ97430.1"/>
    </source>
</evidence>
<dbReference type="GO" id="GO:0008233">
    <property type="term" value="F:peptidase activity"/>
    <property type="evidence" value="ECO:0007669"/>
    <property type="project" value="UniProtKB-KW"/>
</dbReference>
<feature type="domain" description="AAA+ ATPase" evidence="5">
    <location>
        <begin position="581"/>
        <end position="750"/>
    </location>
</feature>
<comment type="caution">
    <text evidence="7">The sequence shown here is derived from an EMBL/GenBank/DDBJ whole genome shotgun (WGS) entry which is preliminary data.</text>
</comment>
<evidence type="ECO:0000256" key="4">
    <source>
        <dbReference type="SAM" id="Phobius"/>
    </source>
</evidence>
<accession>A0A0G0MAQ3</accession>
<dbReference type="PRINTS" id="PR00300">
    <property type="entry name" value="CLPPROTEASEA"/>
</dbReference>
<reference evidence="7 8" key="1">
    <citation type="journal article" date="2015" name="Nature">
        <title>rRNA introns, odd ribosomes, and small enigmatic genomes across a large radiation of phyla.</title>
        <authorList>
            <person name="Brown C.T."/>
            <person name="Hug L.A."/>
            <person name="Thomas B.C."/>
            <person name="Sharon I."/>
            <person name="Castelle C.J."/>
            <person name="Singh A."/>
            <person name="Wilkins M.J."/>
            <person name="Williams K.H."/>
            <person name="Banfield J.F."/>
        </authorList>
    </citation>
    <scope>NUCLEOTIDE SEQUENCE [LARGE SCALE GENOMIC DNA]</scope>
</reference>
<feature type="domain" description="Clp ATPase C-terminal" evidence="6">
    <location>
        <begin position="749"/>
        <end position="838"/>
    </location>
</feature>
<dbReference type="PANTHER" id="PTHR11638:SF175">
    <property type="entry name" value="ATP-DEPENDENT CLP PROTEASE, ATP-BINDING SUBUNIT CLPC"/>
    <property type="match status" value="1"/>
</dbReference>
<keyword evidence="1" id="KW-0547">Nucleotide-binding</keyword>
<evidence type="ECO:0000256" key="3">
    <source>
        <dbReference type="ARBA" id="ARBA00023186"/>
    </source>
</evidence>
<proteinExistence type="predicted"/>
<keyword evidence="3" id="KW-0143">Chaperone</keyword>
<dbReference type="Gene3D" id="3.40.50.300">
    <property type="entry name" value="P-loop containing nucleotide triphosphate hydrolases"/>
    <property type="match status" value="2"/>
</dbReference>
<dbReference type="SUPFAM" id="SSF52540">
    <property type="entry name" value="P-loop containing nucleoside triphosphate hydrolases"/>
    <property type="match status" value="2"/>
</dbReference>
<organism evidence="7 8">
    <name type="scientific">Candidatus Woesebacteria bacterium GW2011_GWA1_39_12</name>
    <dbReference type="NCBI Taxonomy" id="1618549"/>
    <lineage>
        <taxon>Bacteria</taxon>
        <taxon>Candidatus Woeseibacteriota</taxon>
    </lineage>
</organism>
<gene>
    <name evidence="7" type="ORF">UT23_C0012G0040</name>
</gene>
<dbReference type="GO" id="GO:0005737">
    <property type="term" value="C:cytoplasm"/>
    <property type="evidence" value="ECO:0007669"/>
    <property type="project" value="TreeGrafter"/>
</dbReference>
<evidence type="ECO:0000256" key="1">
    <source>
        <dbReference type="ARBA" id="ARBA00022741"/>
    </source>
</evidence>
<dbReference type="InterPro" id="IPR003959">
    <property type="entry name" value="ATPase_AAA_core"/>
</dbReference>